<keyword evidence="12 13" id="KW-0539">Nucleus</keyword>
<dbReference type="PANTHER" id="PTHR12787">
    <property type="entry name" value="RIBOSOMAL RNA-PROCESSING PROTEIN 8"/>
    <property type="match status" value="1"/>
</dbReference>
<evidence type="ECO:0000313" key="15">
    <source>
        <dbReference type="EMBL" id="KAG0464176.1"/>
    </source>
</evidence>
<protein>
    <recommendedName>
        <fullName evidence="3 13">Ribosomal RNA-processing protein 8</fullName>
        <ecNumber evidence="13">2.1.1.-</ecNumber>
    </recommendedName>
</protein>
<dbReference type="GO" id="GO:0008168">
    <property type="term" value="F:methyltransferase activity"/>
    <property type="evidence" value="ECO:0007669"/>
    <property type="project" value="UniProtKB-KW"/>
</dbReference>
<comment type="subcellular location">
    <subcellularLocation>
        <location evidence="1 13">Nucleus</location>
        <location evidence="1 13">Nucleolus</location>
    </subcellularLocation>
</comment>
<sequence>MTKATGEGKGTRESRRGKRRRLSRSQGEDSNKEELSRVRLAPPTRLRKKCAKAQGSNRPSLLDKLRLRLSGGHFRMLNEKLYTCSGNEAFRLFKDEPELFDVYHAGYQEQMSRWPKQPVNIIINWLRSRNSSLIVADFGCGNASLAKAVNNKVFSIDLVPTDPSVIACDMSHTPLESKSIDVAVFCLSLMGIDYPGYLKEANRVLKPSGWLLVAEVRSRFDPNNGGADPDRFAEAVKQLGFTLTSKDFTNKMFVLFFFKKEGGGVSARKQIDWPELKPCLYKRR</sequence>
<dbReference type="PANTHER" id="PTHR12787:SF0">
    <property type="entry name" value="RIBOSOMAL RNA-PROCESSING PROTEIN 8"/>
    <property type="match status" value="1"/>
</dbReference>
<organism evidence="15 16">
    <name type="scientific">Vanilla planifolia</name>
    <name type="common">Vanilla</name>
    <dbReference type="NCBI Taxonomy" id="51239"/>
    <lineage>
        <taxon>Eukaryota</taxon>
        <taxon>Viridiplantae</taxon>
        <taxon>Streptophyta</taxon>
        <taxon>Embryophyta</taxon>
        <taxon>Tracheophyta</taxon>
        <taxon>Spermatophyta</taxon>
        <taxon>Magnoliopsida</taxon>
        <taxon>Liliopsida</taxon>
        <taxon>Asparagales</taxon>
        <taxon>Orchidaceae</taxon>
        <taxon>Vanilloideae</taxon>
        <taxon>Vanilleae</taxon>
        <taxon>Vanilla</taxon>
    </lineage>
</organism>
<evidence type="ECO:0000256" key="13">
    <source>
        <dbReference type="RuleBase" id="RU365074"/>
    </source>
</evidence>
<comment type="caution">
    <text evidence="15">The sequence shown here is derived from an EMBL/GenBank/DDBJ whole genome shotgun (WGS) entry which is preliminary data.</text>
</comment>
<evidence type="ECO:0000256" key="5">
    <source>
        <dbReference type="ARBA" id="ARBA00022552"/>
    </source>
</evidence>
<dbReference type="Gene3D" id="1.10.10.2150">
    <property type="entry name" value="Ribosomal RNA-processing protein 8, N-terminal domain"/>
    <property type="match status" value="1"/>
</dbReference>
<evidence type="ECO:0000256" key="3">
    <source>
        <dbReference type="ARBA" id="ARBA00020203"/>
    </source>
</evidence>
<dbReference type="AlphaFoldDB" id="A0A835Q4U1"/>
<evidence type="ECO:0000256" key="1">
    <source>
        <dbReference type="ARBA" id="ARBA00004604"/>
    </source>
</evidence>
<dbReference type="OrthoDB" id="416253at2759"/>
<feature type="region of interest" description="Disordered" evidence="14">
    <location>
        <begin position="1"/>
        <end position="57"/>
    </location>
</feature>
<dbReference type="InterPro" id="IPR042036">
    <property type="entry name" value="RRP8_N"/>
</dbReference>
<feature type="compositionally biased region" description="Basic and acidic residues" evidence="14">
    <location>
        <begin position="26"/>
        <end position="37"/>
    </location>
</feature>
<gene>
    <name evidence="15" type="ORF">HPP92_020245</name>
</gene>
<dbReference type="EMBL" id="JADCNL010000010">
    <property type="protein sequence ID" value="KAG0464176.1"/>
    <property type="molecule type" value="Genomic_DNA"/>
</dbReference>
<dbReference type="InterPro" id="IPR029063">
    <property type="entry name" value="SAM-dependent_MTases_sf"/>
</dbReference>
<dbReference type="Proteomes" id="UP000636800">
    <property type="component" value="Chromosome 10"/>
</dbReference>
<dbReference type="InterPro" id="IPR007823">
    <property type="entry name" value="RRP8"/>
</dbReference>
<comment type="similarity">
    <text evidence="2 13">Belongs to the methyltransferase superfamily. RRP8 family.</text>
</comment>
<keyword evidence="16" id="KW-1185">Reference proteome</keyword>
<keyword evidence="4" id="KW-0678">Repressor</keyword>
<keyword evidence="9" id="KW-0156">Chromatin regulator</keyword>
<evidence type="ECO:0000256" key="4">
    <source>
        <dbReference type="ARBA" id="ARBA00022491"/>
    </source>
</evidence>
<keyword evidence="5 13" id="KW-0698">rRNA processing</keyword>
<evidence type="ECO:0000313" key="16">
    <source>
        <dbReference type="Proteomes" id="UP000636800"/>
    </source>
</evidence>
<keyword evidence="11" id="KW-0804">Transcription</keyword>
<keyword evidence="7 13" id="KW-0808">Transferase</keyword>
<dbReference type="GO" id="GO:0006325">
    <property type="term" value="P:chromatin organization"/>
    <property type="evidence" value="ECO:0007669"/>
    <property type="project" value="UniProtKB-KW"/>
</dbReference>
<dbReference type="GO" id="GO:0005730">
    <property type="term" value="C:nucleolus"/>
    <property type="evidence" value="ECO:0007669"/>
    <property type="project" value="UniProtKB-SubCell"/>
</dbReference>
<dbReference type="FunFam" id="3.40.50.150:FF:000068">
    <property type="entry name" value="Ribosomal RNA-processing protein 8"/>
    <property type="match status" value="1"/>
</dbReference>
<dbReference type="GO" id="GO:0006364">
    <property type="term" value="P:rRNA processing"/>
    <property type="evidence" value="ECO:0007669"/>
    <property type="project" value="UniProtKB-UniRule"/>
</dbReference>
<evidence type="ECO:0000256" key="2">
    <source>
        <dbReference type="ARBA" id="ARBA00006301"/>
    </source>
</evidence>
<dbReference type="FunFam" id="1.10.10.2150:FF:000001">
    <property type="entry name" value="Ribosomal RNA-processing protein 8"/>
    <property type="match status" value="1"/>
</dbReference>
<evidence type="ECO:0000256" key="10">
    <source>
        <dbReference type="ARBA" id="ARBA00023015"/>
    </source>
</evidence>
<name>A0A835Q4U1_VANPL</name>
<proteinExistence type="inferred from homology"/>
<evidence type="ECO:0000256" key="9">
    <source>
        <dbReference type="ARBA" id="ARBA00022853"/>
    </source>
</evidence>
<dbReference type="CDD" id="cd02440">
    <property type="entry name" value="AdoMet_MTases"/>
    <property type="match status" value="1"/>
</dbReference>
<dbReference type="Gene3D" id="3.40.50.150">
    <property type="entry name" value="Vaccinia Virus protein VP39"/>
    <property type="match status" value="1"/>
</dbReference>
<dbReference type="SUPFAM" id="SSF53335">
    <property type="entry name" value="S-adenosyl-L-methionine-dependent methyltransferases"/>
    <property type="match status" value="1"/>
</dbReference>
<evidence type="ECO:0000256" key="12">
    <source>
        <dbReference type="ARBA" id="ARBA00023242"/>
    </source>
</evidence>
<dbReference type="EC" id="2.1.1.-" evidence="13"/>
<reference evidence="15 16" key="1">
    <citation type="journal article" date="2020" name="Nat. Food">
        <title>A phased Vanilla planifolia genome enables genetic improvement of flavour and production.</title>
        <authorList>
            <person name="Hasing T."/>
            <person name="Tang H."/>
            <person name="Brym M."/>
            <person name="Khazi F."/>
            <person name="Huang T."/>
            <person name="Chambers A.H."/>
        </authorList>
    </citation>
    <scope>NUCLEOTIDE SEQUENCE [LARGE SCALE GENOMIC DNA]</scope>
    <source>
        <tissue evidence="15">Leaf</tissue>
    </source>
</reference>
<keyword evidence="8 13" id="KW-0949">S-adenosyl-L-methionine</keyword>
<evidence type="ECO:0000256" key="14">
    <source>
        <dbReference type="SAM" id="MobiDB-lite"/>
    </source>
</evidence>
<evidence type="ECO:0000256" key="11">
    <source>
        <dbReference type="ARBA" id="ARBA00023163"/>
    </source>
</evidence>
<evidence type="ECO:0000256" key="6">
    <source>
        <dbReference type="ARBA" id="ARBA00022603"/>
    </source>
</evidence>
<dbReference type="Pfam" id="PF05148">
    <property type="entry name" value="Methyltransf_8"/>
    <property type="match status" value="1"/>
</dbReference>
<keyword evidence="6 13" id="KW-0489">Methyltransferase</keyword>
<accession>A0A835Q4U1</accession>
<comment type="function">
    <text evidence="13">Probable methyltransferase required to silence rDNA.</text>
</comment>
<evidence type="ECO:0000256" key="8">
    <source>
        <dbReference type="ARBA" id="ARBA00022691"/>
    </source>
</evidence>
<dbReference type="GO" id="GO:0032259">
    <property type="term" value="P:methylation"/>
    <property type="evidence" value="ECO:0007669"/>
    <property type="project" value="UniProtKB-KW"/>
</dbReference>
<evidence type="ECO:0000256" key="7">
    <source>
        <dbReference type="ARBA" id="ARBA00022679"/>
    </source>
</evidence>
<keyword evidence="10" id="KW-0805">Transcription regulation</keyword>